<dbReference type="EMBL" id="JAQNDN010000013">
    <property type="protein sequence ID" value="MDC0670750.1"/>
    <property type="molecule type" value="Genomic_DNA"/>
</dbReference>
<keyword evidence="2" id="KW-0812">Transmembrane</keyword>
<proteinExistence type="predicted"/>
<dbReference type="RefSeq" id="WP_272000649.1">
    <property type="nucleotide sequence ID" value="NZ_JAQNDN010000013.1"/>
</dbReference>
<sequence length="274" mass="28079">MLLVALSGEPTCPEVLVPVCQALAAGRPFDAAELAEPIARDAFAAPQDRRAATAIAVGAWIDEGSPAARCKAKALLTDYFSAPGLPRTPALERRRSELALDDCESMLAPNAPSASPPPQPQTSAATTPEGPKSAATEGGPPPTPPVTRTTPVRRAKISDSGHLALGGTLVGLGVGFGAVTIGALAVLGHEMDVGRDLVARAEDGDRKWTDAEAQRFDEAVARAQQARWLALGVGLAGAATLGVGIPLVVSARRALRLQPYMRGGAAGVIFSGAF</sequence>
<reference evidence="3 4" key="1">
    <citation type="submission" date="2022-11" db="EMBL/GenBank/DDBJ databases">
        <title>Minimal conservation of predation-associated metabolite biosynthetic gene clusters underscores biosynthetic potential of Myxococcota including descriptions for ten novel species: Archangium lansinium sp. nov., Myxococcus landrumus sp. nov., Nannocystis bai.</title>
        <authorList>
            <person name="Ahearne A."/>
            <person name="Stevens C."/>
            <person name="Dowd S."/>
        </authorList>
    </citation>
    <scope>NUCLEOTIDE SEQUENCE [LARGE SCALE GENOMIC DNA]</scope>
    <source>
        <strain evidence="3 4">NCELM</strain>
    </source>
</reference>
<name>A0ABT5BAT8_9BACT</name>
<feature type="transmembrane region" description="Helical" evidence="2">
    <location>
        <begin position="163"/>
        <end position="187"/>
    </location>
</feature>
<keyword evidence="2" id="KW-1133">Transmembrane helix</keyword>
<evidence type="ECO:0000313" key="3">
    <source>
        <dbReference type="EMBL" id="MDC0670750.1"/>
    </source>
</evidence>
<feature type="region of interest" description="Disordered" evidence="1">
    <location>
        <begin position="107"/>
        <end position="152"/>
    </location>
</feature>
<evidence type="ECO:0000256" key="1">
    <source>
        <dbReference type="SAM" id="MobiDB-lite"/>
    </source>
</evidence>
<evidence type="ECO:0000256" key="2">
    <source>
        <dbReference type="SAM" id="Phobius"/>
    </source>
</evidence>
<dbReference type="Proteomes" id="UP001217838">
    <property type="component" value="Unassembled WGS sequence"/>
</dbReference>
<comment type="caution">
    <text evidence="3">The sequence shown here is derived from an EMBL/GenBank/DDBJ whole genome shotgun (WGS) entry which is preliminary data.</text>
</comment>
<protein>
    <submittedName>
        <fullName evidence="3">Uncharacterized protein</fullName>
    </submittedName>
</protein>
<gene>
    <name evidence="3" type="ORF">POL58_23540</name>
</gene>
<accession>A0ABT5BAT8</accession>
<keyword evidence="4" id="KW-1185">Reference proteome</keyword>
<keyword evidence="2" id="KW-0472">Membrane</keyword>
<evidence type="ECO:0000313" key="4">
    <source>
        <dbReference type="Proteomes" id="UP001217838"/>
    </source>
</evidence>
<feature type="transmembrane region" description="Helical" evidence="2">
    <location>
        <begin position="228"/>
        <end position="249"/>
    </location>
</feature>
<organism evidence="3 4">
    <name type="scientific">Nannocystis radixulma</name>
    <dbReference type="NCBI Taxonomy" id="2995305"/>
    <lineage>
        <taxon>Bacteria</taxon>
        <taxon>Pseudomonadati</taxon>
        <taxon>Myxococcota</taxon>
        <taxon>Polyangia</taxon>
        <taxon>Nannocystales</taxon>
        <taxon>Nannocystaceae</taxon>
        <taxon>Nannocystis</taxon>
    </lineage>
</organism>